<dbReference type="InterPro" id="IPR036732">
    <property type="entry name" value="AFP_Neu5c_C_sf"/>
</dbReference>
<gene>
    <name evidence="2" type="ORF">GCM10011314_22030</name>
</gene>
<dbReference type="Pfam" id="PF08666">
    <property type="entry name" value="SAF"/>
    <property type="match status" value="1"/>
</dbReference>
<dbReference type="CDD" id="cd11614">
    <property type="entry name" value="SAF_CpaB_FlgA_like"/>
    <property type="match status" value="1"/>
</dbReference>
<organism evidence="2 3">
    <name type="scientific">Knoellia flava</name>
    <dbReference type="NCBI Taxonomy" id="913969"/>
    <lineage>
        <taxon>Bacteria</taxon>
        <taxon>Bacillati</taxon>
        <taxon>Actinomycetota</taxon>
        <taxon>Actinomycetes</taxon>
        <taxon>Micrococcales</taxon>
        <taxon>Intrasporangiaceae</taxon>
        <taxon>Knoellia</taxon>
    </lineage>
</organism>
<dbReference type="Proteomes" id="UP000628079">
    <property type="component" value="Unassembled WGS sequence"/>
</dbReference>
<dbReference type="AlphaFoldDB" id="A0A8H9FWJ8"/>
<protein>
    <recommendedName>
        <fullName evidence="1">SAF domain-containing protein</fullName>
    </recommendedName>
</protein>
<dbReference type="InterPro" id="IPR013974">
    <property type="entry name" value="SAF"/>
</dbReference>
<accession>A0A8H9FWJ8</accession>
<evidence type="ECO:0000313" key="3">
    <source>
        <dbReference type="Proteomes" id="UP000628079"/>
    </source>
</evidence>
<reference evidence="2" key="1">
    <citation type="journal article" date="2014" name="Int. J. Syst. Evol. Microbiol.">
        <title>Complete genome sequence of Corynebacterium casei LMG S-19264T (=DSM 44701T), isolated from a smear-ripened cheese.</title>
        <authorList>
            <consortium name="US DOE Joint Genome Institute (JGI-PGF)"/>
            <person name="Walter F."/>
            <person name="Albersmeier A."/>
            <person name="Kalinowski J."/>
            <person name="Ruckert C."/>
        </authorList>
    </citation>
    <scope>NUCLEOTIDE SEQUENCE</scope>
    <source>
        <strain evidence="2">CGMCC 1.10749</strain>
    </source>
</reference>
<name>A0A8H9FWJ8_9MICO</name>
<evidence type="ECO:0000259" key="1">
    <source>
        <dbReference type="SMART" id="SM00858"/>
    </source>
</evidence>
<dbReference type="SMART" id="SM00858">
    <property type="entry name" value="SAF"/>
    <property type="match status" value="1"/>
</dbReference>
<feature type="domain" description="SAF" evidence="1">
    <location>
        <begin position="25"/>
        <end position="87"/>
    </location>
</feature>
<comment type="caution">
    <text evidence="2">The sequence shown here is derived from an EMBL/GenBank/DDBJ whole genome shotgun (WGS) entry which is preliminary data.</text>
</comment>
<reference evidence="2" key="2">
    <citation type="submission" date="2020-09" db="EMBL/GenBank/DDBJ databases">
        <authorList>
            <person name="Sun Q."/>
            <person name="Zhou Y."/>
        </authorList>
    </citation>
    <scope>NUCLEOTIDE SEQUENCE</scope>
    <source>
        <strain evidence="2">CGMCC 1.10749</strain>
    </source>
</reference>
<dbReference type="EMBL" id="BMEA01000002">
    <property type="protein sequence ID" value="GGB82021.1"/>
    <property type="molecule type" value="Genomic_DNA"/>
</dbReference>
<sequence length="194" mass="19320">MAGASVATAALLLVGVVRPPPPATSPVVVAARALEAGALLEPTDLRVDRVPGSSPPPASVARLGPLIGRRVGSAVVAGETLTTTRLVPRSPADGAPRGTVAARLLVADGRSLDLVSAGRRVTVYADTGGPALAHDVLVLGTDTPEPMSFAGSFPGPGDVGAGIVLALEPTELDRVFAGQRPEGGPPRVLTVVTG</sequence>
<proteinExistence type="predicted"/>
<dbReference type="SUPFAM" id="SSF51269">
    <property type="entry name" value="AFP III-like domain"/>
    <property type="match status" value="1"/>
</dbReference>
<evidence type="ECO:0000313" key="2">
    <source>
        <dbReference type="EMBL" id="GGB82021.1"/>
    </source>
</evidence>